<dbReference type="PANTHER" id="PTHR43738">
    <property type="entry name" value="ABC TRANSPORTER, MEMBRANE PROTEIN"/>
    <property type="match status" value="1"/>
</dbReference>
<evidence type="ECO:0000256" key="6">
    <source>
        <dbReference type="ARBA" id="ARBA00023136"/>
    </source>
</evidence>
<reference evidence="9" key="1">
    <citation type="submission" date="2018-06" db="EMBL/GenBank/DDBJ databases">
        <authorList>
            <person name="Zhirakovskaya E."/>
        </authorList>
    </citation>
    <scope>NUCLEOTIDE SEQUENCE</scope>
</reference>
<name>A0A3B0TW16_9ZZZZ</name>
<evidence type="ECO:0000313" key="9">
    <source>
        <dbReference type="EMBL" id="VAW16349.1"/>
    </source>
</evidence>
<feature type="transmembrane region" description="Helical" evidence="7">
    <location>
        <begin position="246"/>
        <end position="270"/>
    </location>
</feature>
<dbReference type="PANTHER" id="PTHR43738:SF1">
    <property type="entry name" value="HEMIN TRANSPORT SYSTEM PERMEASE PROTEIN HRTB-RELATED"/>
    <property type="match status" value="1"/>
</dbReference>
<evidence type="ECO:0000256" key="1">
    <source>
        <dbReference type="ARBA" id="ARBA00004651"/>
    </source>
</evidence>
<organism evidence="9">
    <name type="scientific">hydrothermal vent metagenome</name>
    <dbReference type="NCBI Taxonomy" id="652676"/>
    <lineage>
        <taxon>unclassified sequences</taxon>
        <taxon>metagenomes</taxon>
        <taxon>ecological metagenomes</taxon>
    </lineage>
</organism>
<evidence type="ECO:0000256" key="4">
    <source>
        <dbReference type="ARBA" id="ARBA00022692"/>
    </source>
</evidence>
<dbReference type="AlphaFoldDB" id="A0A3B0TW16"/>
<evidence type="ECO:0000256" key="2">
    <source>
        <dbReference type="ARBA" id="ARBA00022448"/>
    </source>
</evidence>
<protein>
    <recommendedName>
        <fullName evidence="8">ABC3 transporter permease C-terminal domain-containing protein</fullName>
    </recommendedName>
</protein>
<dbReference type="InterPro" id="IPR003838">
    <property type="entry name" value="ABC3_permease_C"/>
</dbReference>
<evidence type="ECO:0000256" key="5">
    <source>
        <dbReference type="ARBA" id="ARBA00022989"/>
    </source>
</evidence>
<evidence type="ECO:0000256" key="7">
    <source>
        <dbReference type="SAM" id="Phobius"/>
    </source>
</evidence>
<dbReference type="GO" id="GO:0005886">
    <property type="term" value="C:plasma membrane"/>
    <property type="evidence" value="ECO:0007669"/>
    <property type="project" value="UniProtKB-SubCell"/>
</dbReference>
<evidence type="ECO:0000259" key="8">
    <source>
        <dbReference type="Pfam" id="PF02687"/>
    </source>
</evidence>
<keyword evidence="4 7" id="KW-0812">Transmembrane</keyword>
<feature type="transmembrane region" description="Helical" evidence="7">
    <location>
        <begin position="290"/>
        <end position="314"/>
    </location>
</feature>
<evidence type="ECO:0000256" key="3">
    <source>
        <dbReference type="ARBA" id="ARBA00022475"/>
    </source>
</evidence>
<feature type="transmembrane region" description="Helical" evidence="7">
    <location>
        <begin position="16"/>
        <end position="37"/>
    </location>
</feature>
<keyword evidence="3" id="KW-1003">Cell membrane</keyword>
<keyword evidence="6 7" id="KW-0472">Membrane</keyword>
<keyword evidence="2" id="KW-0813">Transport</keyword>
<comment type="subcellular location">
    <subcellularLocation>
        <location evidence="1">Cell membrane</location>
        <topology evidence="1">Multi-pass membrane protein</topology>
    </subcellularLocation>
</comment>
<dbReference type="EMBL" id="UOEO01000049">
    <property type="protein sequence ID" value="VAW16349.1"/>
    <property type="molecule type" value="Genomic_DNA"/>
</dbReference>
<gene>
    <name evidence="9" type="ORF">MNBD_ALPHA12-1073</name>
</gene>
<feature type="transmembrane region" description="Helical" evidence="7">
    <location>
        <begin position="335"/>
        <end position="357"/>
    </location>
</feature>
<accession>A0A3B0TW16</accession>
<feature type="domain" description="ABC3 transporter permease C-terminal" evidence="8">
    <location>
        <begin position="249"/>
        <end position="360"/>
    </location>
</feature>
<sequence length="369" mass="39257">MIYWTFKSFFDQPLSLVGSALGIALALILGLFLDAVFRGEAGQILTFIERSPGQVWVLEKGVEDLHMARSIVSQNAIDQIEKLDGVKTAIPMLYRDALTGQKGEETFTYVAGIPADPKMRRTWETATGWKAPNQGGIIIPERMAKSKGLEVGDAISISGASYAIEGFSSGTSSMANSLMFIDARDARDQFNLKTGASFVLVMPAAGIGAKDLANNINQQVSGVNALTRQQLMTNDYTLALDMGGALISMMSMIGSAVAALIVIFTSYAFVSARVGELAVAKALGAPQHQLLFSAMLQTGLVALLGVVLTLIAIGPMQLAFSTWVPDVAVQFSLPAALKLGVATLLIAELAAFIPAIYVQKVDPAMVFNE</sequence>
<dbReference type="InterPro" id="IPR051125">
    <property type="entry name" value="ABC-4/HrtB_transporter"/>
</dbReference>
<dbReference type="Pfam" id="PF02687">
    <property type="entry name" value="FtsX"/>
    <property type="match status" value="1"/>
</dbReference>
<keyword evidence="5 7" id="KW-1133">Transmembrane helix</keyword>
<proteinExistence type="predicted"/>